<evidence type="ECO:0000256" key="5">
    <source>
        <dbReference type="ARBA" id="ARBA00022777"/>
    </source>
</evidence>
<dbReference type="EMBL" id="JAPDRN010000039">
    <property type="protein sequence ID" value="KAJ9634248.1"/>
    <property type="molecule type" value="Genomic_DNA"/>
</dbReference>
<comment type="caution">
    <text evidence="12">The sequence shown here is derived from an EMBL/GenBank/DDBJ whole genome shotgun (WGS) entry which is preliminary data.</text>
</comment>
<dbReference type="InterPro" id="IPR008271">
    <property type="entry name" value="Ser/Thr_kinase_AS"/>
</dbReference>
<gene>
    <name evidence="12" type="ORF">H2204_006325</name>
</gene>
<dbReference type="InterPro" id="IPR011009">
    <property type="entry name" value="Kinase-like_dom_sf"/>
</dbReference>
<feature type="domain" description="Protein kinase" evidence="11">
    <location>
        <begin position="105"/>
        <end position="449"/>
    </location>
</feature>
<dbReference type="Proteomes" id="UP001172681">
    <property type="component" value="Unassembled WGS sequence"/>
</dbReference>
<dbReference type="AlphaFoldDB" id="A0AA39CYV3"/>
<keyword evidence="13" id="KW-1185">Reference proteome</keyword>
<evidence type="ECO:0000256" key="8">
    <source>
        <dbReference type="ARBA" id="ARBA00048679"/>
    </source>
</evidence>
<evidence type="ECO:0000256" key="1">
    <source>
        <dbReference type="ARBA" id="ARBA00012513"/>
    </source>
</evidence>
<evidence type="ECO:0000256" key="6">
    <source>
        <dbReference type="ARBA" id="ARBA00022840"/>
    </source>
</evidence>
<evidence type="ECO:0000256" key="3">
    <source>
        <dbReference type="ARBA" id="ARBA00022679"/>
    </source>
</evidence>
<sequence length="454" mass="53172">MEAGKVVFLSESVVVAFKARNDRRTRTLMQRATTRWCRQTPLSMKCWPRKRLRWCSSQLRRSYSQIREEDKQEVNVRKIEEETLPFYSRSNFYPVYIGEVLASRYRVVGKLGFGAGSTVWLARDLEKQNYVVLKIYARGLSSTSEHEVTTYKYLNTIESDHPGRKYVRTCLDSFEAEGPDGNAYQCLVHRPLWQSLGMLQYRHSRHKLTEELLRPVLSCVLRAIDYLHSECHLVHTDIKASNIMLGLDDDSVLQAFEANEMANPSPRNIYPDRTIYRSRLIDRPKAIGLPVLSDFGLARFEGGNADDDIQPEIYRAPEVLLDMDWNYPVDIWNVGAMIWDLFYDKHLFDAYDPVTNKLSNKYHISEMAAYLGLPPREFLEKSETSWKYFDRSGRLITGFDLSDKLSLEAREERLEGEKKEQFLNFIRSMLRWDPNDRLTARELLDDPWLNDYKI</sequence>
<feature type="binding site" evidence="9">
    <location>
        <position position="134"/>
    </location>
    <ligand>
        <name>ATP</name>
        <dbReference type="ChEBI" id="CHEBI:30616"/>
    </ligand>
</feature>
<evidence type="ECO:0000256" key="7">
    <source>
        <dbReference type="ARBA" id="ARBA00047899"/>
    </source>
</evidence>
<keyword evidence="5" id="KW-0418">Kinase</keyword>
<dbReference type="SMART" id="SM00220">
    <property type="entry name" value="S_TKc"/>
    <property type="match status" value="1"/>
</dbReference>
<keyword evidence="2 10" id="KW-0723">Serine/threonine-protein kinase</keyword>
<dbReference type="InterPro" id="IPR000719">
    <property type="entry name" value="Prot_kinase_dom"/>
</dbReference>
<proteinExistence type="inferred from homology"/>
<evidence type="ECO:0000256" key="4">
    <source>
        <dbReference type="ARBA" id="ARBA00022741"/>
    </source>
</evidence>
<keyword evidence="3" id="KW-0808">Transferase</keyword>
<evidence type="ECO:0000256" key="10">
    <source>
        <dbReference type="RuleBase" id="RU000304"/>
    </source>
</evidence>
<dbReference type="PROSITE" id="PS50011">
    <property type="entry name" value="PROTEIN_KINASE_DOM"/>
    <property type="match status" value="1"/>
</dbReference>
<dbReference type="PANTHER" id="PTHR47634:SF9">
    <property type="entry name" value="PROTEIN KINASE DOMAIN-CONTAINING PROTEIN-RELATED"/>
    <property type="match status" value="1"/>
</dbReference>
<comment type="similarity">
    <text evidence="10">Belongs to the protein kinase superfamily.</text>
</comment>
<dbReference type="InterPro" id="IPR017441">
    <property type="entry name" value="Protein_kinase_ATP_BS"/>
</dbReference>
<evidence type="ECO:0000313" key="12">
    <source>
        <dbReference type="EMBL" id="KAJ9634248.1"/>
    </source>
</evidence>
<evidence type="ECO:0000259" key="11">
    <source>
        <dbReference type="PROSITE" id="PS50011"/>
    </source>
</evidence>
<dbReference type="GO" id="GO:0050684">
    <property type="term" value="P:regulation of mRNA processing"/>
    <property type="evidence" value="ECO:0007669"/>
    <property type="project" value="TreeGrafter"/>
</dbReference>
<protein>
    <recommendedName>
        <fullName evidence="1">non-specific serine/threonine protein kinase</fullName>
        <ecNumber evidence="1">2.7.11.1</ecNumber>
    </recommendedName>
</protein>
<dbReference type="SUPFAM" id="SSF56112">
    <property type="entry name" value="Protein kinase-like (PK-like)"/>
    <property type="match status" value="1"/>
</dbReference>
<keyword evidence="4 9" id="KW-0547">Nucleotide-binding</keyword>
<dbReference type="PROSITE" id="PS00107">
    <property type="entry name" value="PROTEIN_KINASE_ATP"/>
    <property type="match status" value="1"/>
</dbReference>
<dbReference type="GO" id="GO:0004674">
    <property type="term" value="F:protein serine/threonine kinase activity"/>
    <property type="evidence" value="ECO:0007669"/>
    <property type="project" value="UniProtKB-KW"/>
</dbReference>
<comment type="catalytic activity">
    <reaction evidence="8">
        <text>L-seryl-[protein] + ATP = O-phospho-L-seryl-[protein] + ADP + H(+)</text>
        <dbReference type="Rhea" id="RHEA:17989"/>
        <dbReference type="Rhea" id="RHEA-COMP:9863"/>
        <dbReference type="Rhea" id="RHEA-COMP:11604"/>
        <dbReference type="ChEBI" id="CHEBI:15378"/>
        <dbReference type="ChEBI" id="CHEBI:29999"/>
        <dbReference type="ChEBI" id="CHEBI:30616"/>
        <dbReference type="ChEBI" id="CHEBI:83421"/>
        <dbReference type="ChEBI" id="CHEBI:456216"/>
        <dbReference type="EC" id="2.7.11.1"/>
    </reaction>
</comment>
<evidence type="ECO:0000313" key="13">
    <source>
        <dbReference type="Proteomes" id="UP001172681"/>
    </source>
</evidence>
<evidence type="ECO:0000256" key="9">
    <source>
        <dbReference type="PROSITE-ProRule" id="PRU10141"/>
    </source>
</evidence>
<comment type="catalytic activity">
    <reaction evidence="7">
        <text>L-threonyl-[protein] + ATP = O-phospho-L-threonyl-[protein] + ADP + H(+)</text>
        <dbReference type="Rhea" id="RHEA:46608"/>
        <dbReference type="Rhea" id="RHEA-COMP:11060"/>
        <dbReference type="Rhea" id="RHEA-COMP:11605"/>
        <dbReference type="ChEBI" id="CHEBI:15378"/>
        <dbReference type="ChEBI" id="CHEBI:30013"/>
        <dbReference type="ChEBI" id="CHEBI:30616"/>
        <dbReference type="ChEBI" id="CHEBI:61977"/>
        <dbReference type="ChEBI" id="CHEBI:456216"/>
        <dbReference type="EC" id="2.7.11.1"/>
    </reaction>
</comment>
<dbReference type="PANTHER" id="PTHR47634">
    <property type="entry name" value="PROTEIN KINASE DOMAIN-CONTAINING PROTEIN-RELATED"/>
    <property type="match status" value="1"/>
</dbReference>
<reference evidence="12" key="1">
    <citation type="submission" date="2022-10" db="EMBL/GenBank/DDBJ databases">
        <title>Culturing micro-colonial fungi from biological soil crusts in the Mojave desert and describing Neophaeococcomyces mojavensis, and introducing the new genera and species Taxawa tesnikishii.</title>
        <authorList>
            <person name="Kurbessoian T."/>
            <person name="Stajich J.E."/>
        </authorList>
    </citation>
    <scope>NUCLEOTIDE SEQUENCE</scope>
    <source>
        <strain evidence="12">TK_35</strain>
    </source>
</reference>
<accession>A0AA39CYV3</accession>
<dbReference type="EC" id="2.7.11.1" evidence="1"/>
<dbReference type="Gene3D" id="1.10.510.10">
    <property type="entry name" value="Transferase(Phosphotransferase) domain 1"/>
    <property type="match status" value="1"/>
</dbReference>
<dbReference type="PROSITE" id="PS00108">
    <property type="entry name" value="PROTEIN_KINASE_ST"/>
    <property type="match status" value="1"/>
</dbReference>
<name>A0AA39CYV3_9EURO</name>
<dbReference type="Gene3D" id="3.30.200.20">
    <property type="entry name" value="Phosphorylase Kinase, domain 1"/>
    <property type="match status" value="1"/>
</dbReference>
<dbReference type="GO" id="GO:0005524">
    <property type="term" value="F:ATP binding"/>
    <property type="evidence" value="ECO:0007669"/>
    <property type="project" value="UniProtKB-UniRule"/>
</dbReference>
<dbReference type="GO" id="GO:0000245">
    <property type="term" value="P:spliceosomal complex assembly"/>
    <property type="evidence" value="ECO:0007669"/>
    <property type="project" value="TreeGrafter"/>
</dbReference>
<keyword evidence="6 9" id="KW-0067">ATP-binding</keyword>
<dbReference type="Pfam" id="PF00069">
    <property type="entry name" value="Pkinase"/>
    <property type="match status" value="2"/>
</dbReference>
<dbReference type="InterPro" id="IPR051334">
    <property type="entry name" value="SRPK"/>
</dbReference>
<organism evidence="12 13">
    <name type="scientific">Knufia peltigerae</name>
    <dbReference type="NCBI Taxonomy" id="1002370"/>
    <lineage>
        <taxon>Eukaryota</taxon>
        <taxon>Fungi</taxon>
        <taxon>Dikarya</taxon>
        <taxon>Ascomycota</taxon>
        <taxon>Pezizomycotina</taxon>
        <taxon>Eurotiomycetes</taxon>
        <taxon>Chaetothyriomycetidae</taxon>
        <taxon>Chaetothyriales</taxon>
        <taxon>Trichomeriaceae</taxon>
        <taxon>Knufia</taxon>
    </lineage>
</organism>
<evidence type="ECO:0000256" key="2">
    <source>
        <dbReference type="ARBA" id="ARBA00022527"/>
    </source>
</evidence>